<dbReference type="InterPro" id="IPR050834">
    <property type="entry name" value="Glycosyltransf_2"/>
</dbReference>
<protein>
    <recommendedName>
        <fullName evidence="1">Glycosyltransferase 2-like domain-containing protein</fullName>
    </recommendedName>
</protein>
<dbReference type="RefSeq" id="WP_150495574.1">
    <property type="nucleotide sequence ID" value="NZ_BMFA01000004.1"/>
</dbReference>
<evidence type="ECO:0000259" key="1">
    <source>
        <dbReference type="Pfam" id="PF00535"/>
    </source>
</evidence>
<reference evidence="2" key="1">
    <citation type="journal article" date="2014" name="Int. J. Syst. Evol. Microbiol.">
        <title>Complete genome sequence of Corynebacterium casei LMG S-19264T (=DSM 44701T), isolated from a smear-ripened cheese.</title>
        <authorList>
            <consortium name="US DOE Joint Genome Institute (JGI-PGF)"/>
            <person name="Walter F."/>
            <person name="Albersmeier A."/>
            <person name="Kalinowski J."/>
            <person name="Ruckert C."/>
        </authorList>
    </citation>
    <scope>NUCLEOTIDE SEQUENCE</scope>
    <source>
        <strain evidence="2">CGMCC 1.12426</strain>
    </source>
</reference>
<feature type="domain" description="Glycosyltransferase 2-like" evidence="1">
    <location>
        <begin position="4"/>
        <end position="145"/>
    </location>
</feature>
<dbReference type="InterPro" id="IPR001173">
    <property type="entry name" value="Glyco_trans_2-like"/>
</dbReference>
<dbReference type="AlphaFoldDB" id="A0A916TIA6"/>
<dbReference type="OrthoDB" id="5291101at2"/>
<dbReference type="PANTHER" id="PTHR43685">
    <property type="entry name" value="GLYCOSYLTRANSFERASE"/>
    <property type="match status" value="1"/>
</dbReference>
<proteinExistence type="predicted"/>
<dbReference type="EMBL" id="BMFA01000004">
    <property type="protein sequence ID" value="GGB45648.1"/>
    <property type="molecule type" value="Genomic_DNA"/>
</dbReference>
<comment type="caution">
    <text evidence="2">The sequence shown here is derived from an EMBL/GenBank/DDBJ whole genome shotgun (WGS) entry which is preliminary data.</text>
</comment>
<dbReference type="InterPro" id="IPR029044">
    <property type="entry name" value="Nucleotide-diphossugar_trans"/>
</dbReference>
<dbReference type="SUPFAM" id="SSF53448">
    <property type="entry name" value="Nucleotide-diphospho-sugar transferases"/>
    <property type="match status" value="1"/>
</dbReference>
<keyword evidence="3" id="KW-1185">Reference proteome</keyword>
<name>A0A916TIA6_9HYPH</name>
<organism evidence="2 3">
    <name type="scientific">Roseibium aquae</name>
    <dbReference type="NCBI Taxonomy" id="1323746"/>
    <lineage>
        <taxon>Bacteria</taxon>
        <taxon>Pseudomonadati</taxon>
        <taxon>Pseudomonadota</taxon>
        <taxon>Alphaproteobacteria</taxon>
        <taxon>Hyphomicrobiales</taxon>
        <taxon>Stappiaceae</taxon>
        <taxon>Roseibium</taxon>
    </lineage>
</organism>
<gene>
    <name evidence="2" type="ORF">GCM10011316_17140</name>
</gene>
<dbReference type="PANTHER" id="PTHR43685:SF2">
    <property type="entry name" value="GLYCOSYLTRANSFERASE 2-LIKE DOMAIN-CONTAINING PROTEIN"/>
    <property type="match status" value="1"/>
</dbReference>
<evidence type="ECO:0000313" key="2">
    <source>
        <dbReference type="EMBL" id="GGB45648.1"/>
    </source>
</evidence>
<accession>A0A916TIA6</accession>
<dbReference type="Proteomes" id="UP000605148">
    <property type="component" value="Unassembled WGS sequence"/>
</dbReference>
<dbReference type="Pfam" id="PF00535">
    <property type="entry name" value="Glycos_transf_2"/>
    <property type="match status" value="1"/>
</dbReference>
<reference evidence="2" key="2">
    <citation type="submission" date="2020-09" db="EMBL/GenBank/DDBJ databases">
        <authorList>
            <person name="Sun Q."/>
            <person name="Zhou Y."/>
        </authorList>
    </citation>
    <scope>NUCLEOTIDE SEQUENCE</scope>
    <source>
        <strain evidence="2">CGMCC 1.12426</strain>
    </source>
</reference>
<evidence type="ECO:0000313" key="3">
    <source>
        <dbReference type="Proteomes" id="UP000605148"/>
    </source>
</evidence>
<sequence>MKLTVIMPVFNGAQTVSRAVASVGRLSSLMDGELRMIAVDDCSTDDTHPILMTLKARHPFLEVLRLPRNGGPGPARNHALDQVSEGWIGFIDADDEIIAEPYADVLRRGEHLNRDFITFNGYFISEDTVARKYDFERIADDRRLMAKTSLRSELDGSVIFSIYHSKLVQAHDLRFGRDFYEDIVFSNLGLILAERRLILNAYCYKKHWSGISIVNTVSERHIKGLLGAIVDLRNRLLEKGLYGADLSDDFAYGAHGLST</sequence>
<dbReference type="Gene3D" id="3.90.550.10">
    <property type="entry name" value="Spore Coat Polysaccharide Biosynthesis Protein SpsA, Chain A"/>
    <property type="match status" value="1"/>
</dbReference>